<reference evidence="3 4" key="1">
    <citation type="journal article" date="2012" name="BMC Genomics">
        <title>Comparative genomics of the white-rot fungi, Phanerochaete carnosa and P. chrysosporium, to elucidate the genetic basis of the distinct wood types they colonize.</title>
        <authorList>
            <person name="Suzuki H."/>
            <person name="MacDonald J."/>
            <person name="Syed K."/>
            <person name="Salamov A."/>
            <person name="Hori C."/>
            <person name="Aerts A."/>
            <person name="Henrissat B."/>
            <person name="Wiebenga A."/>
            <person name="vanKuyk P.A."/>
            <person name="Barry K."/>
            <person name="Lindquist E."/>
            <person name="LaButti K."/>
            <person name="Lapidus A."/>
            <person name="Lucas S."/>
            <person name="Coutinho P."/>
            <person name="Gong Y."/>
            <person name="Samejima M."/>
            <person name="Mahadevan R."/>
            <person name="Abou-Zaid M."/>
            <person name="de Vries R.P."/>
            <person name="Igarashi K."/>
            <person name="Yadav J.S."/>
            <person name="Grigoriev I.V."/>
            <person name="Master E.R."/>
        </authorList>
    </citation>
    <scope>NUCLEOTIDE SEQUENCE [LARGE SCALE GENOMIC DNA]</scope>
    <source>
        <strain evidence="3 4">HHB-10118-sp</strain>
    </source>
</reference>
<dbReference type="SUPFAM" id="SSF51101">
    <property type="entry name" value="Mannose-binding lectins"/>
    <property type="match status" value="1"/>
</dbReference>
<gene>
    <name evidence="3" type="ORF">PHACADRAFT_103493</name>
</gene>
<evidence type="ECO:0000313" key="4">
    <source>
        <dbReference type="Proteomes" id="UP000008370"/>
    </source>
</evidence>
<dbReference type="Proteomes" id="UP000008370">
    <property type="component" value="Unassembled WGS sequence"/>
</dbReference>
<dbReference type="Gene3D" id="2.100.10.30">
    <property type="entry name" value="Jacalin-like lectin domain"/>
    <property type="match status" value="1"/>
</dbReference>
<dbReference type="OrthoDB" id="10639166at2759"/>
<feature type="region of interest" description="Disordered" evidence="1">
    <location>
        <begin position="1"/>
        <end position="47"/>
    </location>
</feature>
<organism evidence="3 4">
    <name type="scientific">Phanerochaete carnosa (strain HHB-10118-sp)</name>
    <name type="common">White-rot fungus</name>
    <name type="synonym">Peniophora carnosa</name>
    <dbReference type="NCBI Taxonomy" id="650164"/>
    <lineage>
        <taxon>Eukaryota</taxon>
        <taxon>Fungi</taxon>
        <taxon>Dikarya</taxon>
        <taxon>Basidiomycota</taxon>
        <taxon>Agaricomycotina</taxon>
        <taxon>Agaricomycetes</taxon>
        <taxon>Polyporales</taxon>
        <taxon>Phanerochaetaceae</taxon>
        <taxon>Phanerochaete</taxon>
    </lineage>
</organism>
<feature type="domain" description="Jacalin-type lectin" evidence="2">
    <location>
        <begin position="30"/>
        <end position="168"/>
    </location>
</feature>
<dbReference type="PROSITE" id="PS51752">
    <property type="entry name" value="JACALIN_LECTIN"/>
    <property type="match status" value="1"/>
</dbReference>
<dbReference type="InterPro" id="IPR001229">
    <property type="entry name" value="Jacalin-like_lectin_dom"/>
</dbReference>
<name>K5VHZ1_PHACS</name>
<sequence length="300" mass="32786">MPSPAAANGYTTASHTGTNGTAPPTTALQPRKLEPKTDSTASVPDFKTSEDYPQKVIMEVGMHVTWRVDGIKIVHKNDAETAKRGTSTKGEKVFLLDEGEYITHVWYAADAGSVQGILFGTSNGRKSVWFGYEYGLYGLLIKDSHVLTDLRGASQDSQLNDLVPSWVRYIPGGGITAFLALYDELVARWNEFQSSIAELKKQTVSSKASLDELTTYEQTIARGLAELVQDVEILRGMENEQSTAQVVVTSLREKYISNHLGACKEAARAAQTQFNNLALALAPISGQVRYHYAGFTSPMT</sequence>
<evidence type="ECO:0000256" key="1">
    <source>
        <dbReference type="SAM" id="MobiDB-lite"/>
    </source>
</evidence>
<accession>K5VHZ1</accession>
<evidence type="ECO:0000259" key="2">
    <source>
        <dbReference type="PROSITE" id="PS51752"/>
    </source>
</evidence>
<dbReference type="EMBL" id="JH930477">
    <property type="protein sequence ID" value="EKM50868.1"/>
    <property type="molecule type" value="Genomic_DNA"/>
</dbReference>
<dbReference type="InParanoid" id="K5VHZ1"/>
<dbReference type="RefSeq" id="XP_007400035.1">
    <property type="nucleotide sequence ID" value="XM_007399973.1"/>
</dbReference>
<keyword evidence="4" id="KW-1185">Reference proteome</keyword>
<dbReference type="KEGG" id="pco:PHACADRAFT_103493"/>
<feature type="compositionally biased region" description="Low complexity" evidence="1">
    <location>
        <begin position="16"/>
        <end position="27"/>
    </location>
</feature>
<evidence type="ECO:0000313" key="3">
    <source>
        <dbReference type="EMBL" id="EKM50868.1"/>
    </source>
</evidence>
<proteinExistence type="predicted"/>
<protein>
    <recommendedName>
        <fullName evidence="2">Jacalin-type lectin domain-containing protein</fullName>
    </recommendedName>
</protein>
<dbReference type="Pfam" id="PF01419">
    <property type="entry name" value="Jacalin"/>
    <property type="match status" value="1"/>
</dbReference>
<dbReference type="AlphaFoldDB" id="K5VHZ1"/>
<dbReference type="InterPro" id="IPR036404">
    <property type="entry name" value="Jacalin-like_lectin_dom_sf"/>
</dbReference>
<dbReference type="GeneID" id="18907267"/>
<dbReference type="HOGENOM" id="CLU_927832_0_0_1"/>